<comment type="caution">
    <text evidence="1">The sequence shown here is derived from an EMBL/GenBank/DDBJ whole genome shotgun (WGS) entry which is preliminary data.</text>
</comment>
<dbReference type="Proteomes" id="UP000251960">
    <property type="component" value="Chromosome 9"/>
</dbReference>
<dbReference type="Gene3D" id="1.10.510.10">
    <property type="entry name" value="Transferase(Phosphotransferase) domain 1"/>
    <property type="match status" value="1"/>
</dbReference>
<dbReference type="PANTHER" id="PTHR48007">
    <property type="entry name" value="LEUCINE-RICH REPEAT RECEPTOR-LIKE PROTEIN KINASE PXC1"/>
    <property type="match status" value="1"/>
</dbReference>
<gene>
    <name evidence="1" type="primary">At2g26730_0</name>
    <name evidence="1" type="ORF">Zm00014a_013800</name>
</gene>
<protein>
    <submittedName>
        <fullName evidence="1">Putative inactive receptor kinase</fullName>
    </submittedName>
</protein>
<dbReference type="InterPro" id="IPR046959">
    <property type="entry name" value="PRK1-6/SRF4-like"/>
</dbReference>
<accession>A0A3L6DGZ1</accession>
<keyword evidence="1" id="KW-0418">Kinase</keyword>
<keyword evidence="1" id="KW-0808">Transferase</keyword>
<dbReference type="InterPro" id="IPR011009">
    <property type="entry name" value="Kinase-like_dom_sf"/>
</dbReference>
<evidence type="ECO:0000313" key="1">
    <source>
        <dbReference type="EMBL" id="PWZ07910.1"/>
    </source>
</evidence>
<dbReference type="AlphaFoldDB" id="A0A3L6DGZ1"/>
<reference evidence="1" key="1">
    <citation type="journal article" date="2018" name="Nat. Genet.">
        <title>Extensive intraspecific gene order and gene structural variations between Mo17 and other maize genomes.</title>
        <authorList>
            <person name="Sun S."/>
            <person name="Zhou Y."/>
            <person name="Chen J."/>
            <person name="Shi J."/>
            <person name="Zhao H."/>
            <person name="Zhao H."/>
            <person name="Song W."/>
            <person name="Zhang M."/>
            <person name="Cui Y."/>
            <person name="Dong X."/>
            <person name="Liu H."/>
            <person name="Ma X."/>
            <person name="Jiao Y."/>
            <person name="Wang B."/>
            <person name="Wei X."/>
            <person name="Stein J.C."/>
            <person name="Glaubitz J.C."/>
            <person name="Lu F."/>
            <person name="Yu G."/>
            <person name="Liang C."/>
            <person name="Fengler K."/>
            <person name="Li B."/>
            <person name="Rafalski A."/>
            <person name="Schnable P.S."/>
            <person name="Ware D.H."/>
            <person name="Buckler E.S."/>
            <person name="Lai J."/>
        </authorList>
    </citation>
    <scope>NUCLEOTIDE SEQUENCE [LARGE SCALE GENOMIC DNA]</scope>
    <source>
        <tissue evidence="1">Seedling</tissue>
    </source>
</reference>
<sequence>MEALGRVEHRNVLPIHAYYISKDEKLLVYDYLPNGSLSVMLHDSGKTTTFCFPITGIIMQLAGTP</sequence>
<dbReference type="GO" id="GO:0016301">
    <property type="term" value="F:kinase activity"/>
    <property type="evidence" value="ECO:0007669"/>
    <property type="project" value="UniProtKB-KW"/>
</dbReference>
<organism evidence="1">
    <name type="scientific">Zea mays</name>
    <name type="common">Maize</name>
    <dbReference type="NCBI Taxonomy" id="4577"/>
    <lineage>
        <taxon>Eukaryota</taxon>
        <taxon>Viridiplantae</taxon>
        <taxon>Streptophyta</taxon>
        <taxon>Embryophyta</taxon>
        <taxon>Tracheophyta</taxon>
        <taxon>Spermatophyta</taxon>
        <taxon>Magnoliopsida</taxon>
        <taxon>Liliopsida</taxon>
        <taxon>Poales</taxon>
        <taxon>Poaceae</taxon>
        <taxon>PACMAD clade</taxon>
        <taxon>Panicoideae</taxon>
        <taxon>Andropogonodae</taxon>
        <taxon>Andropogoneae</taxon>
        <taxon>Tripsacinae</taxon>
        <taxon>Zea</taxon>
    </lineage>
</organism>
<keyword evidence="1" id="KW-0675">Receptor</keyword>
<name>A0A3L6DGZ1_MAIZE</name>
<dbReference type="EMBL" id="NCVQ01000010">
    <property type="protein sequence ID" value="PWZ07910.1"/>
    <property type="molecule type" value="Genomic_DNA"/>
</dbReference>
<dbReference type="PANTHER" id="PTHR48007:SF4">
    <property type="entry name" value="LEUCINE-RICH REPEAT RECEPTOR-LIKE PROTEIN KINASE PXC1"/>
    <property type="match status" value="1"/>
</dbReference>
<dbReference type="SUPFAM" id="SSF56112">
    <property type="entry name" value="Protein kinase-like (PK-like)"/>
    <property type="match status" value="1"/>
</dbReference>
<proteinExistence type="predicted"/>